<feature type="region of interest" description="Disordered" evidence="1">
    <location>
        <begin position="36"/>
        <end position="74"/>
    </location>
</feature>
<evidence type="ECO:0000256" key="1">
    <source>
        <dbReference type="SAM" id="MobiDB-lite"/>
    </source>
</evidence>
<proteinExistence type="predicted"/>
<organism evidence="2 3">
    <name type="scientific">Clohesyomyces aquaticus</name>
    <dbReference type="NCBI Taxonomy" id="1231657"/>
    <lineage>
        <taxon>Eukaryota</taxon>
        <taxon>Fungi</taxon>
        <taxon>Dikarya</taxon>
        <taxon>Ascomycota</taxon>
        <taxon>Pezizomycotina</taxon>
        <taxon>Dothideomycetes</taxon>
        <taxon>Pleosporomycetidae</taxon>
        <taxon>Pleosporales</taxon>
        <taxon>Lindgomycetaceae</taxon>
        <taxon>Clohesyomyces</taxon>
    </lineage>
</organism>
<feature type="compositionally biased region" description="Basic and acidic residues" evidence="1">
    <location>
        <begin position="39"/>
        <end position="49"/>
    </location>
</feature>
<name>A0A1Y1ZU60_9PLEO</name>
<accession>A0A1Y1ZU60</accession>
<dbReference type="Proteomes" id="UP000193144">
    <property type="component" value="Unassembled WGS sequence"/>
</dbReference>
<gene>
    <name evidence="2" type="ORF">BCR34DRAFT_257433</name>
</gene>
<dbReference type="AlphaFoldDB" id="A0A1Y1ZU60"/>
<evidence type="ECO:0000313" key="2">
    <source>
        <dbReference type="EMBL" id="ORY13762.1"/>
    </source>
</evidence>
<protein>
    <submittedName>
        <fullName evidence="2">Uncharacterized protein</fullName>
    </submittedName>
</protein>
<dbReference type="EMBL" id="MCFA01000039">
    <property type="protein sequence ID" value="ORY13762.1"/>
    <property type="molecule type" value="Genomic_DNA"/>
</dbReference>
<reference evidence="2 3" key="1">
    <citation type="submission" date="2016-07" db="EMBL/GenBank/DDBJ databases">
        <title>Pervasive Adenine N6-methylation of Active Genes in Fungi.</title>
        <authorList>
            <consortium name="DOE Joint Genome Institute"/>
            <person name="Mondo S.J."/>
            <person name="Dannebaum R.O."/>
            <person name="Kuo R.C."/>
            <person name="Labutti K."/>
            <person name="Haridas S."/>
            <person name="Kuo A."/>
            <person name="Salamov A."/>
            <person name="Ahrendt S.R."/>
            <person name="Lipzen A."/>
            <person name="Sullivan W."/>
            <person name="Andreopoulos W.B."/>
            <person name="Clum A."/>
            <person name="Lindquist E."/>
            <person name="Daum C."/>
            <person name="Ramamoorthy G.K."/>
            <person name="Gryganskyi A."/>
            <person name="Culley D."/>
            <person name="Magnuson J.K."/>
            <person name="James T.Y."/>
            <person name="O'Malley M.A."/>
            <person name="Stajich J.E."/>
            <person name="Spatafora J.W."/>
            <person name="Visel A."/>
            <person name="Grigoriev I.V."/>
        </authorList>
    </citation>
    <scope>NUCLEOTIDE SEQUENCE [LARGE SCALE GENOMIC DNA]</scope>
    <source>
        <strain evidence="2 3">CBS 115471</strain>
    </source>
</reference>
<sequence length="251" mass="29264">MDLVRCVETSSLLSQKILQSKKLKRKLFLIPPAGWKGRSTVEEDTKEDKENDGEQTPDVTSDMSQKKSIGEPSADKSRMRAELWFNKYWRTEIHLTLEPLDLAGRNAPWGCDERPTLNPLIFRLPNYAQALALEDHIMANSFVSQPPVREISCFPKDPTTSKIAHTMRTRQIKDNNGVKMKDFVNEIRIQVAEKIAKVCFDNGYCANLWGRDLHYTPWPLFWTTERRRIRLVEDFKPPAYFTGWGWYRGWK</sequence>
<evidence type="ECO:0000313" key="3">
    <source>
        <dbReference type="Proteomes" id="UP000193144"/>
    </source>
</evidence>
<comment type="caution">
    <text evidence="2">The sequence shown here is derived from an EMBL/GenBank/DDBJ whole genome shotgun (WGS) entry which is preliminary data.</text>
</comment>
<feature type="compositionally biased region" description="Basic and acidic residues" evidence="1">
    <location>
        <begin position="64"/>
        <end position="74"/>
    </location>
</feature>
<keyword evidence="3" id="KW-1185">Reference proteome</keyword>